<evidence type="ECO:0000256" key="3">
    <source>
        <dbReference type="ARBA" id="ARBA00011834"/>
    </source>
</evidence>
<keyword evidence="9 17" id="KW-1133">Transmembrane helix</keyword>
<keyword evidence="22" id="KW-1185">Reference proteome</keyword>
<feature type="compositionally biased region" description="Basic and acidic residues" evidence="16">
    <location>
        <begin position="249"/>
        <end position="260"/>
    </location>
</feature>
<accession>A0A1B0AKL9</accession>
<dbReference type="Gene3D" id="2.60.220.50">
    <property type="match status" value="1"/>
</dbReference>
<dbReference type="PANTHER" id="PTHR12011:SF475">
    <property type="entry name" value="LATROPHILIN CIRL"/>
    <property type="match status" value="1"/>
</dbReference>
<evidence type="ECO:0000256" key="12">
    <source>
        <dbReference type="ARBA" id="ARBA00023157"/>
    </source>
</evidence>
<dbReference type="InterPro" id="IPR000922">
    <property type="entry name" value="Lectin_gal-bd_dom"/>
</dbReference>
<keyword evidence="10" id="KW-0297">G-protein coupled receptor</keyword>
<feature type="compositionally biased region" description="Low complexity" evidence="16">
    <location>
        <begin position="1584"/>
        <end position="1608"/>
    </location>
</feature>
<comment type="subcellular location">
    <subcellularLocation>
        <location evidence="1">Cell membrane</location>
        <topology evidence="1">Multi-pass membrane protein</topology>
    </subcellularLocation>
</comment>
<evidence type="ECO:0000256" key="1">
    <source>
        <dbReference type="ARBA" id="ARBA00004651"/>
    </source>
</evidence>
<feature type="transmembrane region" description="Helical" evidence="17">
    <location>
        <begin position="1140"/>
        <end position="1166"/>
    </location>
</feature>
<evidence type="ECO:0000256" key="11">
    <source>
        <dbReference type="ARBA" id="ARBA00023136"/>
    </source>
</evidence>
<evidence type="ECO:0000256" key="4">
    <source>
        <dbReference type="ARBA" id="ARBA00015543"/>
    </source>
</evidence>
<dbReference type="InterPro" id="IPR017981">
    <property type="entry name" value="GPCR_2-like_7TM"/>
</dbReference>
<feature type="region of interest" description="Disordered" evidence="16">
    <location>
        <begin position="1735"/>
        <end position="1808"/>
    </location>
</feature>
<keyword evidence="12" id="KW-1015">Disulfide bond</keyword>
<evidence type="ECO:0000259" key="18">
    <source>
        <dbReference type="PROSITE" id="PS50221"/>
    </source>
</evidence>
<keyword evidence="11 17" id="KW-0472">Membrane</keyword>
<dbReference type="STRING" id="67801.A0A1B0AKL9"/>
<keyword evidence="15" id="KW-0807">Transducer</keyword>
<protein>
    <recommendedName>
        <fullName evidence="4">Latrophilin Cirl</fullName>
    </recommendedName>
</protein>
<reference evidence="22" key="1">
    <citation type="submission" date="2015-01" db="EMBL/GenBank/DDBJ databases">
        <authorList>
            <person name="Aksoy S."/>
            <person name="Warren W."/>
            <person name="Wilson R.K."/>
        </authorList>
    </citation>
    <scope>NUCLEOTIDE SEQUENCE [LARGE SCALE GENOMIC DNA]</scope>
    <source>
        <strain evidence="22">IAEA</strain>
    </source>
</reference>
<dbReference type="InterPro" id="IPR057244">
    <property type="entry name" value="GAIN_B"/>
</dbReference>
<keyword evidence="8" id="KW-0430">Lectin</keyword>
<dbReference type="EnsemblMetazoa" id="GPPI000186-RA">
    <property type="protein sequence ID" value="GPPI000186-PA"/>
    <property type="gene ID" value="GPPI000186"/>
</dbReference>
<feature type="domain" description="GAIN-B" evidence="18">
    <location>
        <begin position="579"/>
        <end position="772"/>
    </location>
</feature>
<feature type="region of interest" description="Disordered" evidence="16">
    <location>
        <begin position="1511"/>
        <end position="1539"/>
    </location>
</feature>
<feature type="region of interest" description="Disordered" evidence="16">
    <location>
        <begin position="1412"/>
        <end position="1439"/>
    </location>
</feature>
<feature type="compositionally biased region" description="Basic and acidic residues" evidence="16">
    <location>
        <begin position="1758"/>
        <end position="1768"/>
    </location>
</feature>
<feature type="compositionally biased region" description="Low complexity" evidence="16">
    <location>
        <begin position="180"/>
        <end position="195"/>
    </location>
</feature>
<evidence type="ECO:0000256" key="6">
    <source>
        <dbReference type="ARBA" id="ARBA00022553"/>
    </source>
</evidence>
<dbReference type="PANTHER" id="PTHR12011">
    <property type="entry name" value="ADHESION G-PROTEIN COUPLED RECEPTOR"/>
    <property type="match status" value="1"/>
</dbReference>
<keyword evidence="5" id="KW-1003">Cell membrane</keyword>
<dbReference type="CDD" id="cd22830">
    <property type="entry name" value="Gal_Rha_Lectin_dCirl"/>
    <property type="match status" value="1"/>
</dbReference>
<feature type="transmembrane region" description="Helical" evidence="17">
    <location>
        <begin position="1027"/>
        <end position="1045"/>
    </location>
</feature>
<dbReference type="Gene3D" id="4.10.1240.10">
    <property type="entry name" value="GPCR, family 2, extracellular hormone receptor domain"/>
    <property type="match status" value="1"/>
</dbReference>
<feature type="region of interest" description="Disordered" evidence="16">
    <location>
        <begin position="1583"/>
        <end position="1613"/>
    </location>
</feature>
<dbReference type="Pfam" id="PF01825">
    <property type="entry name" value="GPS"/>
    <property type="match status" value="1"/>
</dbReference>
<dbReference type="VEuPathDB" id="VectorBase:GPPI000186"/>
<evidence type="ECO:0000256" key="16">
    <source>
        <dbReference type="SAM" id="MobiDB-lite"/>
    </source>
</evidence>
<feature type="domain" description="G-protein coupled receptors family 2 profile 2" evidence="20">
    <location>
        <begin position="976"/>
        <end position="1246"/>
    </location>
</feature>
<dbReference type="Proteomes" id="UP000092460">
    <property type="component" value="Unassembled WGS sequence"/>
</dbReference>
<evidence type="ECO:0000259" key="19">
    <source>
        <dbReference type="PROSITE" id="PS50228"/>
    </source>
</evidence>
<evidence type="ECO:0000256" key="10">
    <source>
        <dbReference type="ARBA" id="ARBA00023040"/>
    </source>
</evidence>
<evidence type="ECO:0000313" key="21">
    <source>
        <dbReference type="EnsemblMetazoa" id="GPPI000186-PA"/>
    </source>
</evidence>
<evidence type="ECO:0000259" key="20">
    <source>
        <dbReference type="PROSITE" id="PS50261"/>
    </source>
</evidence>
<feature type="compositionally biased region" description="Basic residues" evidence="16">
    <location>
        <begin position="1513"/>
        <end position="1522"/>
    </location>
</feature>
<dbReference type="FunFam" id="2.60.220.50:FF:000024">
    <property type="entry name" value="latrophilin Cirl isoform X2"/>
    <property type="match status" value="1"/>
</dbReference>
<evidence type="ECO:0000256" key="5">
    <source>
        <dbReference type="ARBA" id="ARBA00022475"/>
    </source>
</evidence>
<dbReference type="InterPro" id="IPR046338">
    <property type="entry name" value="GAIN_dom_sf"/>
</dbReference>
<keyword evidence="13" id="KW-0675">Receptor</keyword>
<feature type="transmembrane region" description="Helical" evidence="17">
    <location>
        <begin position="1187"/>
        <end position="1210"/>
    </location>
</feature>
<feature type="region of interest" description="Disordered" evidence="16">
    <location>
        <begin position="1911"/>
        <end position="1931"/>
    </location>
</feature>
<sequence>MKKFLAPKYQTAYACEGKKLTIECEPGDLINLIRANYGRFSITICNDHGNMEWSVNCMFPKSLTVLNSRCAHKQSCSVLATTSMFGDPCPGTHKYLEAHYQCISALQTSTTTSRPSPPPWVLSNGPPLLPNGSSSSIIPAIVSPPLQPAAVPPRLPLPGASNGNVVPPTVPNGGIWNQIPSSLGPPTTHTTLPGGRLKGGYNQTASKSPTRHDGLPPPPQLHHHHHQTGSGSTGAGHHSNADVGLKDTNPTHKTVEETKTNKNSAAIPTNGTSPPNTRILTGVGGTGSDDGILLTAKTTARGQQQQQQPSTSSLPIDATTTSSDGTNNSTVSQGSSGLIRTINNINVNIGLGGEDETNMFCRPTNARNLFWNVTRVGDVNVQPCPGGATGIAKWRCVLMKRISLDDEYFFDTTTTKTPICNGTNCDTAKINSKLRNFEPTWHPLTPDLTQCRSLWLNNLEVRVNQRDSSLISIANDLSEVTSSKTLYGGDMLVTTKIIQTMSEKMFHDKETSPDQHLREAMILELLQGVVKTGSNLLDESQLSSWLDLNQEDQMRVATSLLTGLEDNAFLLADTIIRERNVVQKVKNILLSVRVLETKSIQNNEIFPDVEQWQISDDRIELPRAALIENSEGGLVRIVFAAFDRLESILKPSYDHFDLKTARSYIRNTAVLSNDTDSLNSVLQQRLRILNSKVISASLGKGRHIQLSQPIKLILRHLKVENVTNPTCVFWNYIDHAWSANGCVLESTNRTHSVCMCNHLTNFAILMDVLDEHTHSLFTMFDGNMRILIYVSISICLVFIIIALLTLKIFNGVFIKVRPSTRTDPLSHSRRGGSNRRPNNIVDQTHESIAIANAVANTSTQISATANTTATNNIQQLQQQLNLQHLQNIAPANMTANNFIQHNSIRNSNRNNLNANNFHMQQQLQHQQQQQVVAAAAAAVVVANSNQRNLQMNNLNLNLNLQPPHNHGHNLNHSHNNSQMETSMSNTSAAAVAAAATIAAALQQHAGSSGGSGVGGGSNNLNSARTSIYRSIYICLFIIELLFLFGIEQTETSIFCGFTTVFLHCTILTAIAWFCFEAFQSYTTLTTDDILLEVDQTSKVNCYYLLSYGLSFTIVAISSAINPNTYTQNDYCVLMEANTLFYATFITPIMFFLMGALCYTFLSWVIMCRKSRSALKNKEHTRLANVRFDIRCSFIFLILLCTVWSMAYLYLRNSKLDDEVAQIYGYLFIISNTLMGVYIFVFHCIQNEKIRREYRKYVRQNSWLPKCLRCSKTSISSGIVGGGSACGMTAAGITSTLNSNSNVIGSTISSGQVKKPKIPLESNDANENEEEMGNIIASTEDAIIASSDCELSEGKTRRTGNVVSSNVLAVGNGGINGKTVIKANNLIQPHVKNDHTPNQVALDRSNHSIGAVGTSGTLRSNGGLRTPSAGHTSPTSSVSSTHLIFGHSHKAQQQVAAGNLQNTGPQEAFYHQPDYYGWQQKPASATKMQSRDFHGTSIVSQQPHEFFYWTQKHQQGHNKKKRGSNTGSDSPSGSLHSRNTTASQQILFYPSYKKTTIKQQQAQQSPHQQYAHYAETFDSGPAAYYQQQQQQQQRRLHHQYLQQQQQQQQMSSDDEQMEPAAHAHLLQQMTRRGVVGSELSMPSTTLVSANQQRYYNRNKHSNCDLNQPPQDYERRSIGGSGSGGGEAYYNQGSLASDNGPVYEEILSNRSSDVQHYNVDDMLPHDYEDERTIQTAFQRQQTQQQQHRIMNRNGRGGARSLHEYVGDYEGRNGNSPYSDEDDNDMDDDDDDEDNVEDDNDDDGMQHMPPQSDERMRRLMAIQDADFQRRFQRHLRKQNGAHENSAAPPAYHDYHEAQYTSAGASSQPQQQQHQQPQLTVFGVSSGAGGSVRSFKKTASVSGSRLAVNELFNHGPPLPPANQHPMHKKSQQQLSPQAINPINSTPIGRNISAMLDENNTVRCYLEPLDK</sequence>
<reference evidence="21" key="2">
    <citation type="submission" date="2020-05" db="UniProtKB">
        <authorList>
            <consortium name="EnsemblMetazoa"/>
        </authorList>
    </citation>
    <scope>IDENTIFICATION</scope>
    <source>
        <strain evidence="21">IAEA</strain>
    </source>
</reference>
<evidence type="ECO:0000256" key="13">
    <source>
        <dbReference type="ARBA" id="ARBA00023170"/>
    </source>
</evidence>
<dbReference type="Gene3D" id="1.20.1070.10">
    <property type="entry name" value="Rhodopsin 7-helix transmembrane proteins"/>
    <property type="match status" value="1"/>
</dbReference>
<evidence type="ECO:0000256" key="2">
    <source>
        <dbReference type="ARBA" id="ARBA00010933"/>
    </source>
</evidence>
<evidence type="ECO:0000313" key="22">
    <source>
        <dbReference type="Proteomes" id="UP000092460"/>
    </source>
</evidence>
<feature type="transmembrane region" description="Helical" evidence="17">
    <location>
        <begin position="1101"/>
        <end position="1120"/>
    </location>
</feature>
<evidence type="ECO:0000256" key="17">
    <source>
        <dbReference type="SAM" id="Phobius"/>
    </source>
</evidence>
<keyword evidence="6" id="KW-0597">Phosphoprotein</keyword>
<feature type="region of interest" description="Disordered" evidence="16">
    <location>
        <begin position="1658"/>
        <end position="1691"/>
    </location>
</feature>
<dbReference type="PROSITE" id="PS50228">
    <property type="entry name" value="SUEL_LECTIN"/>
    <property type="match status" value="1"/>
</dbReference>
<dbReference type="InterPro" id="IPR000203">
    <property type="entry name" value="GPS"/>
</dbReference>
<feature type="compositionally biased region" description="Low complexity" evidence="16">
    <location>
        <begin position="1735"/>
        <end position="1746"/>
    </location>
</feature>
<dbReference type="PROSITE" id="PS50261">
    <property type="entry name" value="G_PROTEIN_RECEP_F2_4"/>
    <property type="match status" value="1"/>
</dbReference>
<name>A0A1B0AKL9_9MUSC</name>
<evidence type="ECO:0000256" key="8">
    <source>
        <dbReference type="ARBA" id="ARBA00022734"/>
    </source>
</evidence>
<feature type="region of interest" description="Disordered" evidence="16">
    <location>
        <begin position="168"/>
        <end position="335"/>
    </location>
</feature>
<proteinExistence type="inferred from homology"/>
<feature type="compositionally biased region" description="Polar residues" evidence="16">
    <location>
        <begin position="1523"/>
        <end position="1539"/>
    </location>
</feature>
<dbReference type="GO" id="GO:0030246">
    <property type="term" value="F:carbohydrate binding"/>
    <property type="evidence" value="ECO:0007669"/>
    <property type="project" value="UniProtKB-KW"/>
</dbReference>
<feature type="compositionally biased region" description="Acidic residues" evidence="16">
    <location>
        <begin position="1776"/>
        <end position="1800"/>
    </location>
</feature>
<dbReference type="InterPro" id="IPR000832">
    <property type="entry name" value="GPCR_2_secretin-like"/>
</dbReference>
<feature type="compositionally biased region" description="Polar residues" evidence="16">
    <location>
        <begin position="261"/>
        <end position="279"/>
    </location>
</feature>
<organism evidence="21 22">
    <name type="scientific">Glossina palpalis gambiensis</name>
    <dbReference type="NCBI Taxonomy" id="67801"/>
    <lineage>
        <taxon>Eukaryota</taxon>
        <taxon>Metazoa</taxon>
        <taxon>Ecdysozoa</taxon>
        <taxon>Arthropoda</taxon>
        <taxon>Hexapoda</taxon>
        <taxon>Insecta</taxon>
        <taxon>Pterygota</taxon>
        <taxon>Neoptera</taxon>
        <taxon>Endopterygota</taxon>
        <taxon>Diptera</taxon>
        <taxon>Brachycera</taxon>
        <taxon>Muscomorpha</taxon>
        <taxon>Hippoboscoidea</taxon>
        <taxon>Glossinidae</taxon>
        <taxon>Glossina</taxon>
    </lineage>
</organism>
<dbReference type="PROSITE" id="PS50221">
    <property type="entry name" value="GAIN_B"/>
    <property type="match status" value="1"/>
</dbReference>
<evidence type="ECO:0000256" key="9">
    <source>
        <dbReference type="ARBA" id="ARBA00022989"/>
    </source>
</evidence>
<dbReference type="Gene3D" id="2.60.120.740">
    <property type="match status" value="1"/>
</dbReference>
<dbReference type="FunFam" id="1.25.40.610:FF:000006">
    <property type="entry name" value="latrophilin Cirl isoform X2"/>
    <property type="match status" value="1"/>
</dbReference>
<feature type="region of interest" description="Disordered" evidence="16">
    <location>
        <begin position="820"/>
        <end position="839"/>
    </location>
</feature>
<comment type="similarity">
    <text evidence="2">Belongs to the G-protein coupled receptor 2 family. LN-TM7 subfamily.</text>
</comment>
<keyword evidence="7 17" id="KW-0812">Transmembrane</keyword>
<feature type="compositionally biased region" description="Low complexity" evidence="16">
    <location>
        <begin position="319"/>
        <end position="332"/>
    </location>
</feature>
<dbReference type="Pfam" id="PF16489">
    <property type="entry name" value="GAIN"/>
    <property type="match status" value="1"/>
</dbReference>
<comment type="subunit">
    <text evidence="3">Forms a heterodimer, consisting of a large extracellular region non-covalently linked to a seven-transmembrane moiety.</text>
</comment>
<dbReference type="FunFam" id="2.60.120.740:FF:000001">
    <property type="entry name" value="Adhesion G protein-coupled receptor L2"/>
    <property type="match status" value="1"/>
</dbReference>
<feature type="domain" description="SUEL-type lectin" evidence="19">
    <location>
        <begin position="14"/>
        <end position="103"/>
    </location>
</feature>
<dbReference type="Pfam" id="PF02140">
    <property type="entry name" value="SUEL_Lectin"/>
    <property type="match status" value="1"/>
</dbReference>
<dbReference type="SMART" id="SM00303">
    <property type="entry name" value="GPS"/>
    <property type="match status" value="1"/>
</dbReference>
<feature type="transmembrane region" description="Helical" evidence="17">
    <location>
        <begin position="1222"/>
        <end position="1244"/>
    </location>
</feature>
<dbReference type="InterPro" id="IPR032471">
    <property type="entry name" value="AGRL2-4_GAIN_subdom_A"/>
</dbReference>
<dbReference type="GO" id="GO:0005886">
    <property type="term" value="C:plasma membrane"/>
    <property type="evidence" value="ECO:0007669"/>
    <property type="project" value="UniProtKB-SubCell"/>
</dbReference>
<evidence type="ECO:0000256" key="15">
    <source>
        <dbReference type="ARBA" id="ARBA00023224"/>
    </source>
</evidence>
<feature type="transmembrane region" description="Helical" evidence="17">
    <location>
        <begin position="786"/>
        <end position="809"/>
    </location>
</feature>
<dbReference type="EMBL" id="JXJN01026185">
    <property type="status" value="NOT_ANNOTATED_CDS"/>
    <property type="molecule type" value="Genomic_DNA"/>
</dbReference>
<dbReference type="Pfam" id="PF00002">
    <property type="entry name" value="7tm_2"/>
    <property type="match status" value="1"/>
</dbReference>
<evidence type="ECO:0000256" key="14">
    <source>
        <dbReference type="ARBA" id="ARBA00023180"/>
    </source>
</evidence>
<evidence type="ECO:0000256" key="7">
    <source>
        <dbReference type="ARBA" id="ARBA00022692"/>
    </source>
</evidence>
<dbReference type="InterPro" id="IPR043159">
    <property type="entry name" value="Lectin_gal-bd_sf"/>
</dbReference>
<dbReference type="GO" id="GO:0007166">
    <property type="term" value="P:cell surface receptor signaling pathway"/>
    <property type="evidence" value="ECO:0007669"/>
    <property type="project" value="InterPro"/>
</dbReference>
<feature type="transmembrane region" description="Helical" evidence="17">
    <location>
        <begin position="1051"/>
        <end position="1075"/>
    </location>
</feature>
<dbReference type="Gene3D" id="1.25.40.610">
    <property type="match status" value="1"/>
</dbReference>
<dbReference type="InterPro" id="IPR036445">
    <property type="entry name" value="GPCR_2_extracell_dom_sf"/>
</dbReference>
<dbReference type="GO" id="GO:0004930">
    <property type="term" value="F:G protein-coupled receptor activity"/>
    <property type="evidence" value="ECO:0007669"/>
    <property type="project" value="UniProtKB-KW"/>
</dbReference>
<keyword evidence="14" id="KW-0325">Glycoprotein</keyword>